<proteinExistence type="predicted"/>
<keyword evidence="1" id="KW-1133">Transmembrane helix</keyword>
<evidence type="ECO:0000313" key="2">
    <source>
        <dbReference type="EMBL" id="RXG15520.1"/>
    </source>
</evidence>
<keyword evidence="3" id="KW-1185">Reference proteome</keyword>
<name>A0A4Q0NXJ2_9FLAO</name>
<feature type="transmembrane region" description="Helical" evidence="1">
    <location>
        <begin position="62"/>
        <end position="82"/>
    </location>
</feature>
<evidence type="ECO:0008006" key="4">
    <source>
        <dbReference type="Google" id="ProtNLM"/>
    </source>
</evidence>
<sequence>MRELNTNFYIDRPSQILYLGIFCCIVFIFASSINQTLGYILQPSFYLIYYWFYCKSLKKHNLVLAAFLASAYVGEVCVLTDIHKYFTIILMTFFIAAAAMLYTFMPILRIRPRKITREMVLQPIIGVIFCTYTVIYLMSMYYSSVPNKFLFVIGAIFLLIFTLICFLIPLRNSHPSNVYLYLIGGCLLIEAILAFVYTYSMAIPIIASGVKIAICVHKTCVAIYYVRIEKVRTDIGYEGY</sequence>
<organism evidence="2 3">
    <name type="scientific">Leeuwenhoekiella aestuarii</name>
    <dbReference type="NCBI Taxonomy" id="2249426"/>
    <lineage>
        <taxon>Bacteria</taxon>
        <taxon>Pseudomonadati</taxon>
        <taxon>Bacteroidota</taxon>
        <taxon>Flavobacteriia</taxon>
        <taxon>Flavobacteriales</taxon>
        <taxon>Flavobacteriaceae</taxon>
        <taxon>Leeuwenhoekiella</taxon>
    </lineage>
</organism>
<reference evidence="2 3" key="1">
    <citation type="submission" date="2018-07" db="EMBL/GenBank/DDBJ databases">
        <title>Leeuwenhoekiella genomics.</title>
        <authorList>
            <person name="Tahon G."/>
            <person name="Willems A."/>
        </authorList>
    </citation>
    <scope>NUCLEOTIDE SEQUENCE [LARGE SCALE GENOMIC DNA]</scope>
    <source>
        <strain evidence="2 3">R-50232</strain>
    </source>
</reference>
<comment type="caution">
    <text evidence="2">The sequence shown here is derived from an EMBL/GenBank/DDBJ whole genome shotgun (WGS) entry which is preliminary data.</text>
</comment>
<dbReference type="EMBL" id="QOVI01000003">
    <property type="protein sequence ID" value="RXG15520.1"/>
    <property type="molecule type" value="Genomic_DNA"/>
</dbReference>
<evidence type="ECO:0000256" key="1">
    <source>
        <dbReference type="SAM" id="Phobius"/>
    </source>
</evidence>
<feature type="transmembrane region" description="Helical" evidence="1">
    <location>
        <begin position="149"/>
        <end position="168"/>
    </location>
</feature>
<feature type="transmembrane region" description="Helical" evidence="1">
    <location>
        <begin position="120"/>
        <end position="143"/>
    </location>
</feature>
<feature type="transmembrane region" description="Helical" evidence="1">
    <location>
        <begin position="88"/>
        <end position="108"/>
    </location>
</feature>
<dbReference type="Proteomes" id="UP000289821">
    <property type="component" value="Unassembled WGS sequence"/>
</dbReference>
<keyword evidence="1" id="KW-0812">Transmembrane</keyword>
<evidence type="ECO:0000313" key="3">
    <source>
        <dbReference type="Proteomes" id="UP000289821"/>
    </source>
</evidence>
<accession>A0A4Q0NXJ2</accession>
<feature type="transmembrane region" description="Helical" evidence="1">
    <location>
        <begin position="180"/>
        <end position="199"/>
    </location>
</feature>
<protein>
    <recommendedName>
        <fullName evidence="4">YhhN-like protein</fullName>
    </recommendedName>
</protein>
<keyword evidence="1" id="KW-0472">Membrane</keyword>
<feature type="transmembrane region" description="Helical" evidence="1">
    <location>
        <begin position="16"/>
        <end position="41"/>
    </location>
</feature>
<feature type="transmembrane region" description="Helical" evidence="1">
    <location>
        <begin position="205"/>
        <end position="226"/>
    </location>
</feature>
<gene>
    <name evidence="2" type="ORF">DSM04_103409</name>
</gene>
<dbReference type="AlphaFoldDB" id="A0A4Q0NXJ2"/>